<sequence length="368" mass="39619">MMSKKPSTIGVRLRRQAAARRRTAAETPARRLLSGRNWLLVALVGAIISVAIPSVFPATIDAARDLWSDDPITIETADVSTTIAGVPIVATPGDMPKAEESSAIADLAYQAGGQPAGLSGQRLTFRNHRSSEVLVTGIKPVVEKQAKPLDGTLVKYFSQGGAETTVVDLDLDAPEPQPTRTEAGRPTKEPFFSGHNIVLEPGETHLMHFRTVTQRCDCTWRLQVTYRYHDQDRTVTVPAADQPPFRMTAYAVRYRTVYHVEVTGIQKPDPKTYCADAAICRAALRSCGTVRTATRTAVVRVEKGTTCAEAVRIADRYYNDASLSHTGSGGFAEVDGWTCGSATAAEAENTGHLGSCTRGAAKVSMDAT</sequence>
<evidence type="ECO:0000313" key="3">
    <source>
        <dbReference type="Proteomes" id="UP000295075"/>
    </source>
</evidence>
<dbReference type="Proteomes" id="UP000295075">
    <property type="component" value="Unassembled WGS sequence"/>
</dbReference>
<keyword evidence="3" id="KW-1185">Reference proteome</keyword>
<organism evidence="2 3">
    <name type="scientific">Kribbella albertanoniae</name>
    <dbReference type="NCBI Taxonomy" id="1266829"/>
    <lineage>
        <taxon>Bacteria</taxon>
        <taxon>Bacillati</taxon>
        <taxon>Actinomycetota</taxon>
        <taxon>Actinomycetes</taxon>
        <taxon>Propionibacteriales</taxon>
        <taxon>Kribbellaceae</taxon>
        <taxon>Kribbella</taxon>
    </lineage>
</organism>
<accession>A0A4R4PTU7</accession>
<evidence type="ECO:0000256" key="1">
    <source>
        <dbReference type="SAM" id="MobiDB-lite"/>
    </source>
</evidence>
<dbReference type="RefSeq" id="WP_132409976.1">
    <property type="nucleotide sequence ID" value="NZ_SMKA01000118.1"/>
</dbReference>
<dbReference type="EMBL" id="SMKA01000118">
    <property type="protein sequence ID" value="TDC25788.1"/>
    <property type="molecule type" value="Genomic_DNA"/>
</dbReference>
<reference evidence="2 3" key="1">
    <citation type="submission" date="2019-03" db="EMBL/GenBank/DDBJ databases">
        <title>Draft genome sequences of novel Actinobacteria.</title>
        <authorList>
            <person name="Sahin N."/>
            <person name="Ay H."/>
            <person name="Saygin H."/>
        </authorList>
    </citation>
    <scope>NUCLEOTIDE SEQUENCE [LARGE SCALE GENOMIC DNA]</scope>
    <source>
        <strain evidence="2 3">JCM 30547</strain>
    </source>
</reference>
<dbReference type="OrthoDB" id="3624155at2"/>
<comment type="caution">
    <text evidence="2">The sequence shown here is derived from an EMBL/GenBank/DDBJ whole genome shotgun (WGS) entry which is preliminary data.</text>
</comment>
<proteinExistence type="predicted"/>
<dbReference type="AlphaFoldDB" id="A0A4R4PTU7"/>
<evidence type="ECO:0000313" key="2">
    <source>
        <dbReference type="EMBL" id="TDC25788.1"/>
    </source>
</evidence>
<feature type="region of interest" description="Disordered" evidence="1">
    <location>
        <begin position="172"/>
        <end position="192"/>
    </location>
</feature>
<gene>
    <name evidence="2" type="ORF">E1261_23575</name>
</gene>
<name>A0A4R4PTU7_9ACTN</name>
<protein>
    <submittedName>
        <fullName evidence="2">Uncharacterized protein</fullName>
    </submittedName>
</protein>